<dbReference type="InterPro" id="IPR036890">
    <property type="entry name" value="HATPase_C_sf"/>
</dbReference>
<dbReference type="AlphaFoldDB" id="U7D733"/>
<dbReference type="PROSITE" id="PS50801">
    <property type="entry name" value="STAS"/>
    <property type="match status" value="1"/>
</dbReference>
<dbReference type="SUPFAM" id="SSF55874">
    <property type="entry name" value="ATPase domain of HSP90 chaperone/DNA topoisomerase II/histidine kinase"/>
    <property type="match status" value="1"/>
</dbReference>
<keyword evidence="1 3" id="KW-0723">Serine/threonine-protein kinase</keyword>
<dbReference type="OrthoDB" id="9811057at2"/>
<keyword evidence="3" id="KW-0808">Transferase</keyword>
<dbReference type="InterPro" id="IPR003594">
    <property type="entry name" value="HATPase_dom"/>
</dbReference>
<dbReference type="InterPro" id="IPR036513">
    <property type="entry name" value="STAS_dom_sf"/>
</dbReference>
<keyword evidence="3" id="KW-0418">Kinase</keyword>
<evidence type="ECO:0000313" key="4">
    <source>
        <dbReference type="Proteomes" id="UP000017148"/>
    </source>
</evidence>
<reference evidence="3 4" key="1">
    <citation type="journal article" date="2013" name="Environ. Microbiol.">
        <title>Genome analysis of Chitinivibrio alkaliphilus gen. nov., sp. nov., a novel extremely haloalkaliphilic anaerobic chitinolytic bacterium from the candidate phylum Termite Group 3.</title>
        <authorList>
            <person name="Sorokin D.Y."/>
            <person name="Gumerov V.M."/>
            <person name="Rakitin A.L."/>
            <person name="Beletsky A.V."/>
            <person name="Damste J.S."/>
            <person name="Muyzer G."/>
            <person name="Mardanov A.V."/>
            <person name="Ravin N.V."/>
        </authorList>
    </citation>
    <scope>NUCLEOTIDE SEQUENCE [LARGE SCALE GENOMIC DNA]</scope>
    <source>
        <strain evidence="3 4">ACht1</strain>
    </source>
</reference>
<proteinExistence type="predicted"/>
<gene>
    <name evidence="3" type="ORF">CALK_1706</name>
</gene>
<protein>
    <submittedName>
        <fullName evidence="3">Anti-sigma regulatory factor, serine/threonine protein kinase</fullName>
    </submittedName>
</protein>
<dbReference type="Pfam" id="PF01740">
    <property type="entry name" value="STAS"/>
    <property type="match status" value="1"/>
</dbReference>
<dbReference type="SUPFAM" id="SSF52091">
    <property type="entry name" value="SpoIIaa-like"/>
    <property type="match status" value="1"/>
</dbReference>
<name>U7D733_9BACT</name>
<dbReference type="Pfam" id="PF13581">
    <property type="entry name" value="HATPase_c_2"/>
    <property type="match status" value="1"/>
</dbReference>
<dbReference type="CDD" id="cd16936">
    <property type="entry name" value="HATPase_RsbW-like"/>
    <property type="match status" value="1"/>
</dbReference>
<evidence type="ECO:0000256" key="1">
    <source>
        <dbReference type="ARBA" id="ARBA00022527"/>
    </source>
</evidence>
<dbReference type="Gene3D" id="3.30.565.10">
    <property type="entry name" value="Histidine kinase-like ATPase, C-terminal domain"/>
    <property type="match status" value="1"/>
</dbReference>
<dbReference type="GO" id="GO:0004674">
    <property type="term" value="F:protein serine/threonine kinase activity"/>
    <property type="evidence" value="ECO:0007669"/>
    <property type="project" value="UniProtKB-KW"/>
</dbReference>
<evidence type="ECO:0000259" key="2">
    <source>
        <dbReference type="PROSITE" id="PS50801"/>
    </source>
</evidence>
<dbReference type="InterPro" id="IPR050267">
    <property type="entry name" value="Anti-sigma-factor_SerPK"/>
</dbReference>
<comment type="caution">
    <text evidence="3">The sequence shown here is derived from an EMBL/GenBank/DDBJ whole genome shotgun (WGS) entry which is preliminary data.</text>
</comment>
<evidence type="ECO:0000313" key="3">
    <source>
        <dbReference type="EMBL" id="ERP31361.1"/>
    </source>
</evidence>
<accession>U7D733</accession>
<dbReference type="RefSeq" id="WP_022637146.1">
    <property type="nucleotide sequence ID" value="NZ_ASJR01000014.1"/>
</dbReference>
<dbReference type="PANTHER" id="PTHR35526">
    <property type="entry name" value="ANTI-SIGMA-F FACTOR RSBW-RELATED"/>
    <property type="match status" value="1"/>
</dbReference>
<dbReference type="EMBL" id="ASJR01000014">
    <property type="protein sequence ID" value="ERP31361.1"/>
    <property type="molecule type" value="Genomic_DNA"/>
</dbReference>
<dbReference type="Gene3D" id="3.30.750.24">
    <property type="entry name" value="STAS domain"/>
    <property type="match status" value="1"/>
</dbReference>
<sequence>MSLLRYELSDEYDDISFLHLPGDFNAASMEELTGVMQSLFAAGRPFVVVDLAEAESLRGAVIGELMEWRRKFIAEIDGEFCFCGASQSVEREIRELDVDKLFRLFPDRRSAVNYFFWEFKGQVDTVILSIPGSLDLVPATRKFIRKVCEAKAYSGRESFQIETIVDELCNNAIEHGASGGGKSIELAVAVGRKKVDINISNGVDVGERNYSDIVSNMERYVESPNTDVCESRGRGLALVKMLSSEFDIDGSENGTCVHVTKIREER</sequence>
<keyword evidence="4" id="KW-1185">Reference proteome</keyword>
<dbReference type="CDD" id="cd07043">
    <property type="entry name" value="STAS_anti-anti-sigma_factors"/>
    <property type="match status" value="1"/>
</dbReference>
<dbReference type="STRING" id="1313304.CALK_1706"/>
<feature type="domain" description="STAS" evidence="2">
    <location>
        <begin position="5"/>
        <end position="115"/>
    </location>
</feature>
<dbReference type="Proteomes" id="UP000017148">
    <property type="component" value="Unassembled WGS sequence"/>
</dbReference>
<organism evidence="3 4">
    <name type="scientific">Chitinivibrio alkaliphilus ACht1</name>
    <dbReference type="NCBI Taxonomy" id="1313304"/>
    <lineage>
        <taxon>Bacteria</taxon>
        <taxon>Pseudomonadati</taxon>
        <taxon>Fibrobacterota</taxon>
        <taxon>Chitinivibrionia</taxon>
        <taxon>Chitinivibrionales</taxon>
        <taxon>Chitinivibrionaceae</taxon>
        <taxon>Chitinivibrio</taxon>
    </lineage>
</organism>
<dbReference type="PANTHER" id="PTHR35526:SF3">
    <property type="entry name" value="ANTI-SIGMA-F FACTOR RSBW"/>
    <property type="match status" value="1"/>
</dbReference>
<dbReference type="InterPro" id="IPR002645">
    <property type="entry name" value="STAS_dom"/>
</dbReference>